<comment type="subunit">
    <text evidence="1">Homodimer.</text>
</comment>
<dbReference type="InterPro" id="IPR011008">
    <property type="entry name" value="Dimeric_a/b-barrel"/>
</dbReference>
<evidence type="ECO:0000313" key="4">
    <source>
        <dbReference type="EMBL" id="KAF2117585.1"/>
    </source>
</evidence>
<keyword evidence="2" id="KW-0732">Signal</keyword>
<gene>
    <name evidence="4" type="ORF">BDV96DRAFT_489166</name>
</gene>
<dbReference type="EMBL" id="ML977318">
    <property type="protein sequence ID" value="KAF2117585.1"/>
    <property type="molecule type" value="Genomic_DNA"/>
</dbReference>
<proteinExistence type="predicted"/>
<keyword evidence="5" id="KW-1185">Reference proteome</keyword>
<evidence type="ECO:0000313" key="5">
    <source>
        <dbReference type="Proteomes" id="UP000799770"/>
    </source>
</evidence>
<feature type="domain" description="Stress-response A/B barrel" evidence="3">
    <location>
        <begin position="48"/>
        <end position="150"/>
    </location>
</feature>
<evidence type="ECO:0000256" key="2">
    <source>
        <dbReference type="SAM" id="SignalP"/>
    </source>
</evidence>
<dbReference type="PROSITE" id="PS51502">
    <property type="entry name" value="S_R_A_B_BARREL"/>
    <property type="match status" value="1"/>
</dbReference>
<feature type="chain" id="PRO_5025413454" evidence="2">
    <location>
        <begin position="27"/>
        <end position="156"/>
    </location>
</feature>
<dbReference type="Pfam" id="PF07876">
    <property type="entry name" value="Dabb"/>
    <property type="match status" value="1"/>
</dbReference>
<dbReference type="PANTHER" id="PTHR33178">
    <property type="match status" value="1"/>
</dbReference>
<dbReference type="Proteomes" id="UP000799770">
    <property type="component" value="Unassembled WGS sequence"/>
</dbReference>
<dbReference type="InterPro" id="IPR044662">
    <property type="entry name" value="HS1/DABB1-like"/>
</dbReference>
<dbReference type="Gene3D" id="3.30.70.100">
    <property type="match status" value="1"/>
</dbReference>
<dbReference type="OrthoDB" id="1601230at2759"/>
<dbReference type="PANTHER" id="PTHR33178:SF10">
    <property type="entry name" value="STRESS-RESPONSE A_B BARREL DOMAIN-CONTAINING PROTEIN"/>
    <property type="match status" value="1"/>
</dbReference>
<dbReference type="SUPFAM" id="SSF54909">
    <property type="entry name" value="Dimeric alpha+beta barrel"/>
    <property type="match status" value="1"/>
</dbReference>
<accession>A0A6A5ZEE8</accession>
<reference evidence="4" key="1">
    <citation type="journal article" date="2020" name="Stud. Mycol.">
        <title>101 Dothideomycetes genomes: a test case for predicting lifestyles and emergence of pathogens.</title>
        <authorList>
            <person name="Haridas S."/>
            <person name="Albert R."/>
            <person name="Binder M."/>
            <person name="Bloem J."/>
            <person name="Labutti K."/>
            <person name="Salamov A."/>
            <person name="Andreopoulos B."/>
            <person name="Baker S."/>
            <person name="Barry K."/>
            <person name="Bills G."/>
            <person name="Bluhm B."/>
            <person name="Cannon C."/>
            <person name="Castanera R."/>
            <person name="Culley D."/>
            <person name="Daum C."/>
            <person name="Ezra D."/>
            <person name="Gonzalez J."/>
            <person name="Henrissat B."/>
            <person name="Kuo A."/>
            <person name="Liang C."/>
            <person name="Lipzen A."/>
            <person name="Lutzoni F."/>
            <person name="Magnuson J."/>
            <person name="Mondo S."/>
            <person name="Nolan M."/>
            <person name="Ohm R."/>
            <person name="Pangilinan J."/>
            <person name="Park H.-J."/>
            <person name="Ramirez L."/>
            <person name="Alfaro M."/>
            <person name="Sun H."/>
            <person name="Tritt A."/>
            <person name="Yoshinaga Y."/>
            <person name="Zwiers L.-H."/>
            <person name="Turgeon B."/>
            <person name="Goodwin S."/>
            <person name="Spatafora J."/>
            <person name="Crous P."/>
            <person name="Grigoriev I."/>
        </authorList>
    </citation>
    <scope>NUCLEOTIDE SEQUENCE</scope>
    <source>
        <strain evidence="4">CBS 627.86</strain>
    </source>
</reference>
<dbReference type="InterPro" id="IPR013097">
    <property type="entry name" value="Dabb"/>
</dbReference>
<evidence type="ECO:0000259" key="3">
    <source>
        <dbReference type="PROSITE" id="PS51502"/>
    </source>
</evidence>
<feature type="signal peptide" evidence="2">
    <location>
        <begin position="1"/>
        <end position="26"/>
    </location>
</feature>
<sequence>MIVPRRAYGWVVTLVLLLGLVAWCGPKCNPVAWVLDAFVPEPQVIPYISHIVLFQFKKGTNQVTIKEINSKLLALKKSCIHPGTHLPYIVSITGGKDISIESKQDGFTHAFILRFYSKEDRNYYVEKDPAHKQFKDAAASVIEKVQVLDFQEGVFY</sequence>
<evidence type="ECO:0000256" key="1">
    <source>
        <dbReference type="ARBA" id="ARBA00011738"/>
    </source>
</evidence>
<protein>
    <submittedName>
        <fullName evidence="4">Stress responsive A/B barrel domain-containing protein</fullName>
    </submittedName>
</protein>
<name>A0A6A5ZEE8_9PLEO</name>
<dbReference type="AlphaFoldDB" id="A0A6A5ZEE8"/>
<dbReference type="SMART" id="SM00886">
    <property type="entry name" value="Dabb"/>
    <property type="match status" value="1"/>
</dbReference>
<organism evidence="4 5">
    <name type="scientific">Lophiotrema nucula</name>
    <dbReference type="NCBI Taxonomy" id="690887"/>
    <lineage>
        <taxon>Eukaryota</taxon>
        <taxon>Fungi</taxon>
        <taxon>Dikarya</taxon>
        <taxon>Ascomycota</taxon>
        <taxon>Pezizomycotina</taxon>
        <taxon>Dothideomycetes</taxon>
        <taxon>Pleosporomycetidae</taxon>
        <taxon>Pleosporales</taxon>
        <taxon>Lophiotremataceae</taxon>
        <taxon>Lophiotrema</taxon>
    </lineage>
</organism>